<feature type="binding site" description="covalent" evidence="9">
    <location>
        <position position="365"/>
    </location>
    <ligand>
        <name>heme c</name>
        <dbReference type="ChEBI" id="CHEBI:61717"/>
        <label>3</label>
    </ligand>
</feature>
<evidence type="ECO:0000256" key="4">
    <source>
        <dbReference type="ARBA" id="ARBA00022723"/>
    </source>
</evidence>
<feature type="binding site" description="axial binding residue" evidence="10">
    <location>
        <position position="369"/>
    </location>
    <ligand>
        <name>heme c</name>
        <dbReference type="ChEBI" id="CHEBI:61717"/>
        <label>3</label>
    </ligand>
    <ligandPart>
        <name>Fe</name>
        <dbReference type="ChEBI" id="CHEBI:18248"/>
    </ligandPart>
</feature>
<gene>
    <name evidence="13" type="ordered locus">BTH_II0652</name>
</gene>
<dbReference type="InterPro" id="IPR009056">
    <property type="entry name" value="Cyt_c-like_dom"/>
</dbReference>
<dbReference type="SUPFAM" id="SSF46626">
    <property type="entry name" value="Cytochrome c"/>
    <property type="match status" value="3"/>
</dbReference>
<dbReference type="EMBL" id="CP000085">
    <property type="protein sequence ID" value="ABC35063.1"/>
    <property type="molecule type" value="Genomic_DNA"/>
</dbReference>
<dbReference type="PROSITE" id="PS51007">
    <property type="entry name" value="CYTC"/>
    <property type="match status" value="3"/>
</dbReference>
<dbReference type="PANTHER" id="PTHR35008:SF8">
    <property type="entry name" value="ALCOHOL DEHYDROGENASE CYTOCHROME C SUBUNIT"/>
    <property type="match status" value="1"/>
</dbReference>
<keyword evidence="3 9" id="KW-0349">Heme</keyword>
<feature type="binding site" description="covalent" evidence="9">
    <location>
        <position position="368"/>
    </location>
    <ligand>
        <name>heme c</name>
        <dbReference type="ChEBI" id="CHEBI:61717"/>
        <label>3</label>
    </ligand>
</feature>
<evidence type="ECO:0000256" key="2">
    <source>
        <dbReference type="ARBA" id="ARBA00022475"/>
    </source>
</evidence>
<evidence type="ECO:0000256" key="6">
    <source>
        <dbReference type="ARBA" id="ARBA00022737"/>
    </source>
</evidence>
<evidence type="ECO:0000313" key="14">
    <source>
        <dbReference type="Proteomes" id="UP000001930"/>
    </source>
</evidence>
<evidence type="ECO:0000256" key="10">
    <source>
        <dbReference type="PIRSR" id="PIRSR000018-51"/>
    </source>
</evidence>
<evidence type="ECO:0000256" key="11">
    <source>
        <dbReference type="SAM" id="SignalP"/>
    </source>
</evidence>
<sequence>MKSWGNTLARCAIAGLFAAAAFAQIPPARPASVSSTHADAPRIIDDLPARYSADLDAATRAQVERGRYIARLGDCVACHTGDKSKPLAGGLALQTPFGELHSTNITPEPQTGIGRYTFEQFDRAMRSGVAADGHHLYPAMPYPSYAKVSPEDMRALYAYLMKGVAPVRQANRALALRFPFNQRWGLALWNWAFLDDTPFQPDATRSAEWNRGAYIVQGLGHCGACHTPRGFGFQEKAMSGAGSAGPYFLAGETVEGWRALSLRALWTPQDTAEMLKTGRNRYGTVSGNMVDVVQHSTQYMSDGDLLAVGAYLESLPAAGHDKPMLVPQGPARAIAPAGSPAAGSAARVPADLYTSRGGLGYLQFCNDCHRSDGAGVRDVFPPLAGNAALLSKDPSTLVHIMLTGWRSAQTARHARALTMPAFAQLSDQEIAEILNFARKSWGRADARAISAGTVGRMRKQLRAGTGNDTRFQTPRLADMLAESNAGQLTLGARLNIDTRRMLPKHVGND</sequence>
<dbReference type="InterPro" id="IPR036909">
    <property type="entry name" value="Cyt_c-like_dom_sf"/>
</dbReference>
<feature type="binding site" description="covalent" evidence="9">
    <location>
        <position position="78"/>
    </location>
    <ligand>
        <name>heme c</name>
        <dbReference type="ChEBI" id="CHEBI:61717"/>
        <label>1</label>
    </ligand>
</feature>
<protein>
    <submittedName>
        <fullName evidence="13">Cytochrome c family protein</fullName>
        <ecNumber evidence="13">1.1.-.-</ecNumber>
    </submittedName>
</protein>
<dbReference type="Pfam" id="PF00034">
    <property type="entry name" value="Cytochrom_C"/>
    <property type="match status" value="1"/>
</dbReference>
<dbReference type="PIRSF" id="PIRSF000018">
    <property type="entry name" value="Mb_ADH_cyt_c"/>
    <property type="match status" value="1"/>
</dbReference>
<keyword evidence="8" id="KW-0472">Membrane</keyword>
<evidence type="ECO:0000256" key="5">
    <source>
        <dbReference type="ARBA" id="ARBA00022729"/>
    </source>
</evidence>
<dbReference type="PANTHER" id="PTHR35008">
    <property type="entry name" value="BLL4482 PROTEIN-RELATED"/>
    <property type="match status" value="1"/>
</dbReference>
<keyword evidence="14" id="KW-1185">Reference proteome</keyword>
<evidence type="ECO:0000256" key="7">
    <source>
        <dbReference type="ARBA" id="ARBA00023004"/>
    </source>
</evidence>
<dbReference type="AlphaFoldDB" id="Q2T7J8"/>
<comment type="subcellular location">
    <subcellularLocation>
        <location evidence="1">Cell membrane</location>
    </subcellularLocation>
</comment>
<evidence type="ECO:0000256" key="9">
    <source>
        <dbReference type="PIRSR" id="PIRSR000018-50"/>
    </source>
</evidence>
<feature type="binding site" description="axial binding residue" evidence="10">
    <location>
        <position position="226"/>
    </location>
    <ligand>
        <name>heme c</name>
        <dbReference type="ChEBI" id="CHEBI:61717"/>
        <label>2</label>
    </ligand>
    <ligandPart>
        <name>Fe</name>
        <dbReference type="ChEBI" id="CHEBI:18248"/>
    </ligandPart>
</feature>
<dbReference type="HOGENOM" id="CLU_028594_0_0_4"/>
<dbReference type="KEGG" id="bte:BTH_II0652"/>
<reference evidence="13 14" key="1">
    <citation type="journal article" date="2005" name="BMC Genomics">
        <title>Bacterial genome adaptation to niches: divergence of the potential virulence genes in three Burkholderia species of different survival strategies.</title>
        <authorList>
            <person name="Kim H.S."/>
            <person name="Schell M.A."/>
            <person name="Yu Y."/>
            <person name="Ulrich R.L."/>
            <person name="Sarria S.H."/>
            <person name="Nierman W.C."/>
            <person name="DeShazer D."/>
        </authorList>
    </citation>
    <scope>NUCLEOTIDE SEQUENCE [LARGE SCALE GENOMIC DNA]</scope>
    <source>
        <strain evidence="14">ATCC 700388 / DSM 13276 / CCUG 48851 / CIP 106301 / E264</strain>
    </source>
</reference>
<dbReference type="Proteomes" id="UP000001930">
    <property type="component" value="Chromosome II"/>
</dbReference>
<dbReference type="GO" id="GO:0020037">
    <property type="term" value="F:heme binding"/>
    <property type="evidence" value="ECO:0007669"/>
    <property type="project" value="InterPro"/>
</dbReference>
<keyword evidence="2" id="KW-1003">Cell membrane</keyword>
<feature type="chain" id="PRO_5007701446" evidence="11">
    <location>
        <begin position="24"/>
        <end position="509"/>
    </location>
</feature>
<feature type="domain" description="Cytochrome c" evidence="12">
    <location>
        <begin position="352"/>
        <end position="441"/>
    </location>
</feature>
<organism evidence="13 14">
    <name type="scientific">Burkholderia thailandensis (strain ATCC 700388 / DSM 13276 / CCUG 48851 / CIP 106301 / E264)</name>
    <dbReference type="NCBI Taxonomy" id="271848"/>
    <lineage>
        <taxon>Bacteria</taxon>
        <taxon>Pseudomonadati</taxon>
        <taxon>Pseudomonadota</taxon>
        <taxon>Betaproteobacteria</taxon>
        <taxon>Burkholderiales</taxon>
        <taxon>Burkholderiaceae</taxon>
        <taxon>Burkholderia</taxon>
        <taxon>pseudomallei group</taxon>
    </lineage>
</organism>
<dbReference type="GO" id="GO:0016614">
    <property type="term" value="F:oxidoreductase activity, acting on CH-OH group of donors"/>
    <property type="evidence" value="ECO:0007669"/>
    <property type="project" value="InterPro"/>
</dbReference>
<accession>Q2T7J8</accession>
<dbReference type="InterPro" id="IPR051459">
    <property type="entry name" value="Cytochrome_c-type_DH"/>
</dbReference>
<dbReference type="GO" id="GO:0005886">
    <property type="term" value="C:plasma membrane"/>
    <property type="evidence" value="ECO:0007669"/>
    <property type="project" value="UniProtKB-SubCell"/>
</dbReference>
<dbReference type="GO" id="GO:0005506">
    <property type="term" value="F:iron ion binding"/>
    <property type="evidence" value="ECO:0007669"/>
    <property type="project" value="InterPro"/>
</dbReference>
<dbReference type="Pfam" id="PF13442">
    <property type="entry name" value="Cytochrome_CBB3"/>
    <property type="match status" value="1"/>
</dbReference>
<feature type="domain" description="Cytochrome c" evidence="12">
    <location>
        <begin position="61"/>
        <end position="164"/>
    </location>
</feature>
<feature type="binding site" description="covalent" evidence="9">
    <location>
        <position position="75"/>
    </location>
    <ligand>
        <name>heme c</name>
        <dbReference type="ChEBI" id="CHEBI:61717"/>
        <label>1</label>
    </ligand>
</feature>
<dbReference type="InterPro" id="IPR014353">
    <property type="entry name" value="Membr-bd_ADH_cyt_c"/>
</dbReference>
<keyword evidence="4 10" id="KW-0479">Metal-binding</keyword>
<evidence type="ECO:0000259" key="12">
    <source>
        <dbReference type="PROSITE" id="PS51007"/>
    </source>
</evidence>
<evidence type="ECO:0000256" key="1">
    <source>
        <dbReference type="ARBA" id="ARBA00004236"/>
    </source>
</evidence>
<keyword evidence="13" id="KW-0560">Oxidoreductase</keyword>
<keyword evidence="7 10" id="KW-0408">Iron</keyword>
<dbReference type="EC" id="1.1.-.-" evidence="13"/>
<name>Q2T7J8_BURTA</name>
<feature type="binding site" description="covalent" evidence="9">
    <location>
        <position position="225"/>
    </location>
    <ligand>
        <name>heme c</name>
        <dbReference type="ChEBI" id="CHEBI:61717"/>
        <label>2</label>
    </ligand>
</feature>
<dbReference type="Gene3D" id="1.10.760.10">
    <property type="entry name" value="Cytochrome c-like domain"/>
    <property type="match status" value="2"/>
</dbReference>
<feature type="binding site" description="covalent" evidence="9">
    <location>
        <position position="222"/>
    </location>
    <ligand>
        <name>heme c</name>
        <dbReference type="ChEBI" id="CHEBI:61717"/>
        <label>2</label>
    </ligand>
</feature>
<proteinExistence type="predicted"/>
<dbReference type="GO" id="GO:0009055">
    <property type="term" value="F:electron transfer activity"/>
    <property type="evidence" value="ECO:0007669"/>
    <property type="project" value="InterPro"/>
</dbReference>
<feature type="binding site" description="axial binding residue" evidence="10">
    <location>
        <position position="79"/>
    </location>
    <ligand>
        <name>heme c</name>
        <dbReference type="ChEBI" id="CHEBI:61717"/>
        <label>1</label>
    </ligand>
    <ligandPart>
        <name>Fe</name>
        <dbReference type="ChEBI" id="CHEBI:18248"/>
    </ligandPart>
</feature>
<evidence type="ECO:0000256" key="8">
    <source>
        <dbReference type="ARBA" id="ARBA00023136"/>
    </source>
</evidence>
<keyword evidence="6" id="KW-0677">Repeat</keyword>
<feature type="domain" description="Cytochrome c" evidence="12">
    <location>
        <begin position="207"/>
        <end position="316"/>
    </location>
</feature>
<keyword evidence="5 11" id="KW-0732">Signal</keyword>
<comment type="cofactor">
    <cofactor evidence="9">
        <name>heme c</name>
        <dbReference type="ChEBI" id="CHEBI:61717"/>
    </cofactor>
    <text evidence="9">Binds 3 heme c groups covalently per subunit.</text>
</comment>
<evidence type="ECO:0000313" key="13">
    <source>
        <dbReference type="EMBL" id="ABC35063.1"/>
    </source>
</evidence>
<evidence type="ECO:0000256" key="3">
    <source>
        <dbReference type="ARBA" id="ARBA00022617"/>
    </source>
</evidence>
<feature type="signal peptide" evidence="11">
    <location>
        <begin position="1"/>
        <end position="23"/>
    </location>
</feature>